<dbReference type="PANTHER" id="PTHR37984">
    <property type="entry name" value="PROTEIN CBG26694"/>
    <property type="match status" value="1"/>
</dbReference>
<evidence type="ECO:0000259" key="2">
    <source>
        <dbReference type="PROSITE" id="PS50994"/>
    </source>
</evidence>
<reference evidence="3" key="1">
    <citation type="journal article" date="2023" name="G3 (Bethesda)">
        <title>A reference genome for the long-term kleptoplast-retaining sea slug Elysia crispata morphotype clarki.</title>
        <authorList>
            <person name="Eastman K.E."/>
            <person name="Pendleton A.L."/>
            <person name="Shaikh M.A."/>
            <person name="Suttiyut T."/>
            <person name="Ogas R."/>
            <person name="Tomko P."/>
            <person name="Gavelis G."/>
            <person name="Widhalm J.R."/>
            <person name="Wisecaver J.H."/>
        </authorList>
    </citation>
    <scope>NUCLEOTIDE SEQUENCE</scope>
    <source>
        <strain evidence="3">ECLA1</strain>
    </source>
</reference>
<dbReference type="PROSITE" id="PS50994">
    <property type="entry name" value="INTEGRASE"/>
    <property type="match status" value="1"/>
</dbReference>
<protein>
    <recommendedName>
        <fullName evidence="2">Integrase catalytic domain-containing protein</fullName>
    </recommendedName>
</protein>
<feature type="compositionally biased region" description="Polar residues" evidence="1">
    <location>
        <begin position="436"/>
        <end position="456"/>
    </location>
</feature>
<gene>
    <name evidence="3" type="ORF">RRG08_042006</name>
</gene>
<proteinExistence type="predicted"/>
<sequence length="507" mass="56634">MNSLFEKSKNIIITEIEKGVQIFDAQRPTCLATDWSKTGIGFWLLQKTLLLPYKGTLLLPDGLESYPCRKPLHSCSRITLCTSGRGCVSGRGRPEQSQTSPTHYKGANYVATVDRYSNWPIFEKSHARLLTCLRRTFVTYGIPEELASDGGPEFTSNATRQFLKNWGVHHRLSSVAFPHSNCRAEVGVKTVKRLILDNTTPHGDLDIDAFQRAMLQYRNTPDHDTKLSPAMCIFGHPIRDFIPIPPGNYRPHRTWRDTLEARESALRNRHMQNWERWSERTKRLPPLRVGDYVRIQNQIGPYPLKWDKTGRVIKVRQFDQYVVKVDGSGRVMLRNRKFLRKYSPVILSLPTRAITMDIPLPIMPTQSSTASLTTPPPASHGSSGNATSPPIHTNPFQTPIHAHRHQPHKDAMSPAPTTSGPSPKADVCPGVPATPTRATQNPSGQRTAMPRTSGQCGDTPAARQTRGPNVAHPAASSGAQPDCPTEAPRRSTRPVCTLKWLNDYITT</sequence>
<feature type="region of interest" description="Disordered" evidence="1">
    <location>
        <begin position="365"/>
        <end position="490"/>
    </location>
</feature>
<evidence type="ECO:0000313" key="4">
    <source>
        <dbReference type="Proteomes" id="UP001283361"/>
    </source>
</evidence>
<dbReference type="GO" id="GO:0003676">
    <property type="term" value="F:nucleic acid binding"/>
    <property type="evidence" value="ECO:0007669"/>
    <property type="project" value="InterPro"/>
</dbReference>
<dbReference type="GO" id="GO:0015074">
    <property type="term" value="P:DNA integration"/>
    <property type="evidence" value="ECO:0007669"/>
    <property type="project" value="InterPro"/>
</dbReference>
<feature type="compositionally biased region" description="Polar residues" evidence="1">
    <location>
        <begin position="380"/>
        <end position="397"/>
    </location>
</feature>
<accession>A0AAE0Z9V8</accession>
<dbReference type="AlphaFoldDB" id="A0AAE0Z9V8"/>
<name>A0AAE0Z9V8_9GAST</name>
<evidence type="ECO:0000313" key="3">
    <source>
        <dbReference type="EMBL" id="KAK3764696.1"/>
    </source>
</evidence>
<dbReference type="EMBL" id="JAWDGP010004412">
    <property type="protein sequence ID" value="KAK3764696.1"/>
    <property type="molecule type" value="Genomic_DNA"/>
</dbReference>
<dbReference type="PANTHER" id="PTHR37984:SF7">
    <property type="entry name" value="INTEGRASE CATALYTIC DOMAIN-CONTAINING PROTEIN"/>
    <property type="match status" value="1"/>
</dbReference>
<dbReference type="SUPFAM" id="SSF53098">
    <property type="entry name" value="Ribonuclease H-like"/>
    <property type="match status" value="1"/>
</dbReference>
<evidence type="ECO:0000256" key="1">
    <source>
        <dbReference type="SAM" id="MobiDB-lite"/>
    </source>
</evidence>
<dbReference type="InterPro" id="IPR001584">
    <property type="entry name" value="Integrase_cat-core"/>
</dbReference>
<dbReference type="InterPro" id="IPR050951">
    <property type="entry name" value="Retrovirus_Pol_polyprotein"/>
</dbReference>
<feature type="domain" description="Integrase catalytic" evidence="2">
    <location>
        <begin position="133"/>
        <end position="237"/>
    </location>
</feature>
<dbReference type="InterPro" id="IPR036397">
    <property type="entry name" value="RNaseH_sf"/>
</dbReference>
<dbReference type="Proteomes" id="UP001283361">
    <property type="component" value="Unassembled WGS sequence"/>
</dbReference>
<comment type="caution">
    <text evidence="3">The sequence shown here is derived from an EMBL/GenBank/DDBJ whole genome shotgun (WGS) entry which is preliminary data.</text>
</comment>
<dbReference type="InterPro" id="IPR012337">
    <property type="entry name" value="RNaseH-like_sf"/>
</dbReference>
<organism evidence="3 4">
    <name type="scientific">Elysia crispata</name>
    <name type="common">lettuce slug</name>
    <dbReference type="NCBI Taxonomy" id="231223"/>
    <lineage>
        <taxon>Eukaryota</taxon>
        <taxon>Metazoa</taxon>
        <taxon>Spiralia</taxon>
        <taxon>Lophotrochozoa</taxon>
        <taxon>Mollusca</taxon>
        <taxon>Gastropoda</taxon>
        <taxon>Heterobranchia</taxon>
        <taxon>Euthyneura</taxon>
        <taxon>Panpulmonata</taxon>
        <taxon>Sacoglossa</taxon>
        <taxon>Placobranchoidea</taxon>
        <taxon>Plakobranchidae</taxon>
        <taxon>Elysia</taxon>
    </lineage>
</organism>
<dbReference type="Pfam" id="PF00665">
    <property type="entry name" value="rve"/>
    <property type="match status" value="1"/>
</dbReference>
<keyword evidence="4" id="KW-1185">Reference proteome</keyword>
<dbReference type="Gene3D" id="3.30.420.10">
    <property type="entry name" value="Ribonuclease H-like superfamily/Ribonuclease H"/>
    <property type="match status" value="1"/>
</dbReference>